<accession>A0AAD1G274</accession>
<evidence type="ECO:0000259" key="1">
    <source>
        <dbReference type="Pfam" id="PF01738"/>
    </source>
</evidence>
<dbReference type="GO" id="GO:0016787">
    <property type="term" value="F:hydrolase activity"/>
    <property type="evidence" value="ECO:0007669"/>
    <property type="project" value="UniProtKB-KW"/>
</dbReference>
<evidence type="ECO:0000313" key="2">
    <source>
        <dbReference type="EMBL" id="BBE35712.1"/>
    </source>
</evidence>
<proteinExistence type="predicted"/>
<dbReference type="EMBL" id="AP018711">
    <property type="protein sequence ID" value="BBE35712.1"/>
    <property type="molecule type" value="Genomic_DNA"/>
</dbReference>
<dbReference type="PANTHER" id="PTHR22946:SF0">
    <property type="entry name" value="DIENELACTONE HYDROLASE DOMAIN-CONTAINING PROTEIN"/>
    <property type="match status" value="1"/>
</dbReference>
<dbReference type="KEGG" id="smic:SmB9_33700"/>
<dbReference type="Pfam" id="PF01738">
    <property type="entry name" value="DLH"/>
    <property type="match status" value="1"/>
</dbReference>
<reference evidence="2 3" key="1">
    <citation type="submission" date="2018-06" db="EMBL/GenBank/DDBJ databases">
        <title>Complete Genome Sequence of the Microcystin-Degrading Bacterium Sphingosinicella microcystinivorans Strain B-9.</title>
        <authorList>
            <person name="Jin H."/>
            <person name="Nishizawa T."/>
            <person name="Guo Y."/>
            <person name="Nishizawa A."/>
            <person name="Park H."/>
            <person name="Kato H."/>
            <person name="Tsuji K."/>
            <person name="Harada K."/>
        </authorList>
    </citation>
    <scope>NUCLEOTIDE SEQUENCE [LARGE SCALE GENOMIC DNA]</scope>
    <source>
        <strain evidence="2 3">B9</strain>
    </source>
</reference>
<feature type="domain" description="Dienelactone hydrolase" evidence="1">
    <location>
        <begin position="21"/>
        <end position="239"/>
    </location>
</feature>
<dbReference type="AlphaFoldDB" id="A0AAD1G274"/>
<dbReference type="InterPro" id="IPR002925">
    <property type="entry name" value="Dienelactn_hydro"/>
</dbReference>
<dbReference type="InterPro" id="IPR050261">
    <property type="entry name" value="FrsA_esterase"/>
</dbReference>
<keyword evidence="2" id="KW-0378">Hydrolase</keyword>
<gene>
    <name evidence="2" type="ORF">SmB9_33700</name>
</gene>
<dbReference type="Gene3D" id="3.40.50.1820">
    <property type="entry name" value="alpha/beta hydrolase"/>
    <property type="match status" value="1"/>
</dbReference>
<evidence type="ECO:0000313" key="3">
    <source>
        <dbReference type="Proteomes" id="UP000275727"/>
    </source>
</evidence>
<dbReference type="InterPro" id="IPR029058">
    <property type="entry name" value="AB_hydrolase_fold"/>
</dbReference>
<protein>
    <submittedName>
        <fullName evidence="2">Dienelactone hydrolase</fullName>
    </submittedName>
</protein>
<sequence>MMSKVETNLAEYSHAGTTFEAHVAHTGGTQKRPVVLVAHQWAGQCYHECERADLLAEAGYVGIAIDTYGKGVRGTVGADNSALMSPLMADRALLRDRLLAAVAYAKTHPLADPSRIALIGFCFGGLCALDVARSGTKDVAGVVSFHGVYPPPNLGPQGPIHAQVQLHHGWEDPLAPPQDVIALAKELTDAGAKWQLNAYGDTVHAFTAKGMNARAEGAQYNEIADRRSWQATLHFLEEIFA</sequence>
<dbReference type="PANTHER" id="PTHR22946">
    <property type="entry name" value="DIENELACTONE HYDROLASE DOMAIN-CONTAINING PROTEIN-RELATED"/>
    <property type="match status" value="1"/>
</dbReference>
<organism evidence="2 3">
    <name type="scientific">Sphingosinicella microcystinivorans</name>
    <dbReference type="NCBI Taxonomy" id="335406"/>
    <lineage>
        <taxon>Bacteria</taxon>
        <taxon>Pseudomonadati</taxon>
        <taxon>Pseudomonadota</taxon>
        <taxon>Alphaproteobacteria</taxon>
        <taxon>Sphingomonadales</taxon>
        <taxon>Sphingosinicellaceae</taxon>
        <taxon>Sphingosinicella</taxon>
    </lineage>
</organism>
<dbReference type="SUPFAM" id="SSF53474">
    <property type="entry name" value="alpha/beta-Hydrolases"/>
    <property type="match status" value="1"/>
</dbReference>
<dbReference type="RefSeq" id="WP_121051710.1">
    <property type="nucleotide sequence ID" value="NZ_AP018711.1"/>
</dbReference>
<name>A0AAD1G274_SPHMI</name>
<dbReference type="Proteomes" id="UP000275727">
    <property type="component" value="Chromosome"/>
</dbReference>